<dbReference type="InterPro" id="IPR003856">
    <property type="entry name" value="LPS_length_determ_N"/>
</dbReference>
<dbReference type="SUPFAM" id="SSF52540">
    <property type="entry name" value="P-loop containing nucleoside triphosphate hydrolases"/>
    <property type="match status" value="1"/>
</dbReference>
<sequence length="847" mass="95934">MDENKEKASEDMLQLETKSLFNFRAIYTSLVLNWSWFIFSVLGCVAVAYVYLRYTTPVYQAYAKLLIKEEQSSRRGGNNSIQNTNNLGLISYSSGIDNEMEILSSHTLAQSAVRDLKLYVSYYNKGKVKDRLLYKTEPLIVDLDPVNLEKLNRPISMILTYENGKYRLVGNYFVPIDDTYATGPYSFDKTFSRFPIAIYTRAGVLTVSENLSPYAMKMTSDDKVHIILNSPNNAAYQYQGALSVSQTSKSTTIAQLTLVDVDRQRAIDYLKQLSICYNRQANDDKNQIAIRTEKFINSRLEKINSELGLTEDKLENFKRRNNMVELKLNASQAFDNQDEFSQRLTQANTQLVLLAELTSYQNNPSNRYEPMPSNVGLSDQSTTSLIDKYNNIALERKRLLRSASESSPIVTPLTSQLDDLSSSIRKAMAQARKGLEIQRNALISQFKQYSGKVVATPEQERILTQIGRQQEVKSGLYLMLLQKREENSISLAATADKGRLIDEPEFQGKVSPNNSMFYLIALIIGLSIPTIIIIIGEFFHYKIEGRNDVIRLTKLPILGDVPIASDQAKSKADVVVHENKNNLMEEIFRGMRTNLQFMLRENEKVIAFTSSTSGEGKTFTAANLAVSFALLGKKVILLGLDIRKPRLAELFEINDHHHGITNLLVHRNSTIEDIQAQILPSGVNKRLDLLMAGPTPPNPAELLARESLDGIVNKLREMYDYIIIDTAPVGLVTDTLQLARIIDATVYLCRADYTTKDSFVLINSLAMEKKLPNMSIVINGLDMTKKKYGYYYGYGRYAKYGKYAKYGYGRYNNNSYIANSYNSYNTYGGYDRNNNSYRDKNDSSIKQ</sequence>
<evidence type="ECO:0000256" key="12">
    <source>
        <dbReference type="ARBA" id="ARBA00022989"/>
    </source>
</evidence>
<dbReference type="OrthoDB" id="9794577at2"/>
<evidence type="ECO:0000256" key="1">
    <source>
        <dbReference type="ARBA" id="ARBA00004429"/>
    </source>
</evidence>
<feature type="transmembrane region" description="Helical" evidence="16">
    <location>
        <begin position="21"/>
        <end position="52"/>
    </location>
</feature>
<reference evidence="19 20" key="1">
    <citation type="submission" date="2011-12" db="EMBL/GenBank/DDBJ databases">
        <title>The Genome Sequence of Prevotella maculosa OT 289.</title>
        <authorList>
            <consortium name="The Broad Institute Genome Sequencing Platform"/>
            <person name="Earl A."/>
            <person name="Ward D."/>
            <person name="Feldgarden M."/>
            <person name="Gevers D."/>
            <person name="Izard J."/>
            <person name="Blanton J.M."/>
            <person name="Mathney J."/>
            <person name="Tanner A.C."/>
            <person name="Dewhirst F.E."/>
            <person name="Young S.K."/>
            <person name="Zeng Q."/>
            <person name="Gargeya S."/>
            <person name="Fitzgerald M."/>
            <person name="Haas B."/>
            <person name="Abouelleil A."/>
            <person name="Alvarado L."/>
            <person name="Arachchi H.M."/>
            <person name="Berlin A."/>
            <person name="Chapman S.B."/>
            <person name="Gearin G."/>
            <person name="Goldberg J."/>
            <person name="Griggs A."/>
            <person name="Gujja S."/>
            <person name="Hansen M."/>
            <person name="Heiman D."/>
            <person name="Howarth C."/>
            <person name="Larimer J."/>
            <person name="Lui A."/>
            <person name="MacDonald P.J.P."/>
            <person name="McCowen C."/>
            <person name="Montmayeur A."/>
            <person name="Murphy C."/>
            <person name="Neiman D."/>
            <person name="Pearson M."/>
            <person name="Priest M."/>
            <person name="Roberts A."/>
            <person name="Saif S."/>
            <person name="Shea T."/>
            <person name="Sisk P."/>
            <person name="Stolte C."/>
            <person name="Sykes S."/>
            <person name="Wortman J."/>
            <person name="Nusbaum C."/>
            <person name="Birren B."/>
        </authorList>
    </citation>
    <scope>NUCLEOTIDE SEQUENCE [LARGE SCALE GENOMIC DNA]</scope>
    <source>
        <strain evidence="19 20">OT 289</strain>
    </source>
</reference>
<dbReference type="PATRIC" id="fig|999422.3.peg.317"/>
<keyword evidence="5" id="KW-1003">Cell membrane</keyword>
<dbReference type="Pfam" id="PF02706">
    <property type="entry name" value="Wzz"/>
    <property type="match status" value="1"/>
</dbReference>
<dbReference type="Gene3D" id="3.40.50.300">
    <property type="entry name" value="P-loop containing nucleotide triphosphate hydrolases"/>
    <property type="match status" value="1"/>
</dbReference>
<evidence type="ECO:0000256" key="5">
    <source>
        <dbReference type="ARBA" id="ARBA00022475"/>
    </source>
</evidence>
<evidence type="ECO:0000256" key="9">
    <source>
        <dbReference type="ARBA" id="ARBA00022741"/>
    </source>
</evidence>
<organism evidence="19 20">
    <name type="scientific">Segatella maculosa OT 289</name>
    <dbReference type="NCBI Taxonomy" id="999422"/>
    <lineage>
        <taxon>Bacteria</taxon>
        <taxon>Pseudomonadati</taxon>
        <taxon>Bacteroidota</taxon>
        <taxon>Bacteroidia</taxon>
        <taxon>Bacteroidales</taxon>
        <taxon>Prevotellaceae</taxon>
        <taxon>Segatella</taxon>
    </lineage>
</organism>
<proteinExistence type="inferred from homology"/>
<dbReference type="RefSeq" id="WP_008563962.1">
    <property type="nucleotide sequence ID" value="NZ_JH594500.1"/>
</dbReference>
<evidence type="ECO:0000313" key="20">
    <source>
        <dbReference type="Proteomes" id="UP000003167"/>
    </source>
</evidence>
<evidence type="ECO:0000256" key="3">
    <source>
        <dbReference type="ARBA" id="ARBA00008883"/>
    </source>
</evidence>
<dbReference type="Pfam" id="PF13614">
    <property type="entry name" value="AAA_31"/>
    <property type="match status" value="1"/>
</dbReference>
<evidence type="ECO:0000256" key="4">
    <source>
        <dbReference type="ARBA" id="ARBA00011903"/>
    </source>
</evidence>
<dbReference type="GO" id="GO:0004715">
    <property type="term" value="F:non-membrane spanning protein tyrosine kinase activity"/>
    <property type="evidence" value="ECO:0007669"/>
    <property type="project" value="UniProtKB-EC"/>
</dbReference>
<evidence type="ECO:0000256" key="6">
    <source>
        <dbReference type="ARBA" id="ARBA00022519"/>
    </source>
</evidence>
<dbReference type="InterPro" id="IPR050445">
    <property type="entry name" value="Bact_polysacc_biosynth/exp"/>
</dbReference>
<accession>H1HJI1</accession>
<comment type="subcellular location">
    <subcellularLocation>
        <location evidence="1">Cell inner membrane</location>
        <topology evidence="1">Multi-pass membrane protein</topology>
    </subcellularLocation>
</comment>
<dbReference type="HOGENOM" id="CLU_009912_6_0_10"/>
<keyword evidence="6" id="KW-0997">Cell inner membrane</keyword>
<keyword evidence="9" id="KW-0547">Nucleotide-binding</keyword>
<dbReference type="Proteomes" id="UP000003167">
    <property type="component" value="Unassembled WGS sequence"/>
</dbReference>
<dbReference type="AlphaFoldDB" id="H1HJI1"/>
<dbReference type="PANTHER" id="PTHR32309:SF13">
    <property type="entry name" value="FERRIC ENTEROBACTIN TRANSPORT PROTEIN FEPE"/>
    <property type="match status" value="1"/>
</dbReference>
<evidence type="ECO:0000256" key="10">
    <source>
        <dbReference type="ARBA" id="ARBA00022777"/>
    </source>
</evidence>
<keyword evidence="13 16" id="KW-0472">Membrane</keyword>
<dbReference type="InterPro" id="IPR005702">
    <property type="entry name" value="Wzc-like_C"/>
</dbReference>
<gene>
    <name evidence="19" type="ORF">HMPREF9944_00325</name>
</gene>
<dbReference type="EMBL" id="AGEK01000014">
    <property type="protein sequence ID" value="EHO73751.1"/>
    <property type="molecule type" value="Genomic_DNA"/>
</dbReference>
<dbReference type="GO" id="GO:0005524">
    <property type="term" value="F:ATP binding"/>
    <property type="evidence" value="ECO:0007669"/>
    <property type="project" value="UniProtKB-KW"/>
</dbReference>
<evidence type="ECO:0000256" key="13">
    <source>
        <dbReference type="ARBA" id="ARBA00023136"/>
    </source>
</evidence>
<keyword evidence="12 16" id="KW-1133">Transmembrane helix</keyword>
<feature type="transmembrane region" description="Helical" evidence="16">
    <location>
        <begin position="516"/>
        <end position="536"/>
    </location>
</feature>
<dbReference type="FunFam" id="3.40.50.300:FF:000527">
    <property type="entry name" value="Tyrosine-protein kinase etk"/>
    <property type="match status" value="1"/>
</dbReference>
<evidence type="ECO:0000256" key="11">
    <source>
        <dbReference type="ARBA" id="ARBA00022840"/>
    </source>
</evidence>
<evidence type="ECO:0000259" key="17">
    <source>
        <dbReference type="Pfam" id="PF02706"/>
    </source>
</evidence>
<keyword evidence="14" id="KW-0829">Tyrosine-protein kinase</keyword>
<evidence type="ECO:0000256" key="15">
    <source>
        <dbReference type="ARBA" id="ARBA00051245"/>
    </source>
</evidence>
<keyword evidence="10" id="KW-0418">Kinase</keyword>
<evidence type="ECO:0000256" key="7">
    <source>
        <dbReference type="ARBA" id="ARBA00022679"/>
    </source>
</evidence>
<evidence type="ECO:0000256" key="2">
    <source>
        <dbReference type="ARBA" id="ARBA00007316"/>
    </source>
</evidence>
<dbReference type="GO" id="GO:0042802">
    <property type="term" value="F:identical protein binding"/>
    <property type="evidence" value="ECO:0007669"/>
    <property type="project" value="UniProtKB-ARBA"/>
</dbReference>
<dbReference type="EC" id="2.7.10.2" evidence="4"/>
<evidence type="ECO:0000313" key="19">
    <source>
        <dbReference type="EMBL" id="EHO73751.1"/>
    </source>
</evidence>
<dbReference type="InterPro" id="IPR027417">
    <property type="entry name" value="P-loop_NTPase"/>
</dbReference>
<comment type="catalytic activity">
    <reaction evidence="15">
        <text>L-tyrosyl-[protein] + ATP = O-phospho-L-tyrosyl-[protein] + ADP + H(+)</text>
        <dbReference type="Rhea" id="RHEA:10596"/>
        <dbReference type="Rhea" id="RHEA-COMP:10136"/>
        <dbReference type="Rhea" id="RHEA-COMP:20101"/>
        <dbReference type="ChEBI" id="CHEBI:15378"/>
        <dbReference type="ChEBI" id="CHEBI:30616"/>
        <dbReference type="ChEBI" id="CHEBI:46858"/>
        <dbReference type="ChEBI" id="CHEBI:61978"/>
        <dbReference type="ChEBI" id="CHEBI:456216"/>
        <dbReference type="EC" id="2.7.10.2"/>
    </reaction>
</comment>
<comment type="similarity">
    <text evidence="3">Belongs to the etk/wzc family.</text>
</comment>
<comment type="similarity">
    <text evidence="2">Belongs to the CpsD/CapB family.</text>
</comment>
<dbReference type="PANTHER" id="PTHR32309">
    <property type="entry name" value="TYROSINE-PROTEIN KINASE"/>
    <property type="match status" value="1"/>
</dbReference>
<keyword evidence="11" id="KW-0067">ATP-binding</keyword>
<comment type="caution">
    <text evidence="19">The sequence shown here is derived from an EMBL/GenBank/DDBJ whole genome shotgun (WGS) entry which is preliminary data.</text>
</comment>
<keyword evidence="7" id="KW-0808">Transferase</keyword>
<evidence type="ECO:0000256" key="16">
    <source>
        <dbReference type="SAM" id="Phobius"/>
    </source>
</evidence>
<dbReference type="NCBIfam" id="TIGR01007">
    <property type="entry name" value="eps_fam"/>
    <property type="match status" value="1"/>
</dbReference>
<feature type="domain" description="AAA" evidence="18">
    <location>
        <begin position="604"/>
        <end position="729"/>
    </location>
</feature>
<evidence type="ECO:0000259" key="18">
    <source>
        <dbReference type="Pfam" id="PF13614"/>
    </source>
</evidence>
<keyword evidence="20" id="KW-1185">Reference proteome</keyword>
<feature type="domain" description="Polysaccharide chain length determinant N-terminal" evidence="17">
    <location>
        <begin position="21"/>
        <end position="116"/>
    </location>
</feature>
<dbReference type="CDD" id="cd05387">
    <property type="entry name" value="BY-kinase"/>
    <property type="match status" value="1"/>
</dbReference>
<protein>
    <recommendedName>
        <fullName evidence="4">non-specific protein-tyrosine kinase</fullName>
        <ecNumber evidence="4">2.7.10.2</ecNumber>
    </recommendedName>
</protein>
<keyword evidence="8 16" id="KW-0812">Transmembrane</keyword>
<dbReference type="GO" id="GO:0005886">
    <property type="term" value="C:plasma membrane"/>
    <property type="evidence" value="ECO:0007669"/>
    <property type="project" value="UniProtKB-SubCell"/>
</dbReference>
<evidence type="ECO:0000256" key="8">
    <source>
        <dbReference type="ARBA" id="ARBA00022692"/>
    </source>
</evidence>
<evidence type="ECO:0000256" key="14">
    <source>
        <dbReference type="ARBA" id="ARBA00023137"/>
    </source>
</evidence>
<name>H1HJI1_9BACT</name>
<dbReference type="STRING" id="999422.HMPREF9944_00325"/>
<dbReference type="InterPro" id="IPR025669">
    <property type="entry name" value="AAA_dom"/>
</dbReference>